<proteinExistence type="predicted"/>
<dbReference type="GO" id="GO:0048487">
    <property type="term" value="F:beta-tubulin binding"/>
    <property type="evidence" value="ECO:0007669"/>
    <property type="project" value="InterPro"/>
</dbReference>
<dbReference type="GO" id="GO:0005929">
    <property type="term" value="C:cilium"/>
    <property type="evidence" value="ECO:0007669"/>
    <property type="project" value="TreeGrafter"/>
</dbReference>
<accession>A0A7R8WGR1</accession>
<evidence type="ECO:0000313" key="1">
    <source>
        <dbReference type="EMBL" id="CAD7231362.1"/>
    </source>
</evidence>
<dbReference type="PANTHER" id="PTHR31432">
    <property type="entry name" value="INTRAFLAGELLAR TRANSPORT PROTEIN 74 HOMOLOG"/>
    <property type="match status" value="1"/>
</dbReference>
<name>A0A7R8WGR1_9CRUS</name>
<dbReference type="GO" id="GO:0030992">
    <property type="term" value="C:intraciliary transport particle B"/>
    <property type="evidence" value="ECO:0007669"/>
    <property type="project" value="InterPro"/>
</dbReference>
<dbReference type="GO" id="GO:0035735">
    <property type="term" value="P:intraciliary transport involved in cilium assembly"/>
    <property type="evidence" value="ECO:0007669"/>
    <property type="project" value="TreeGrafter"/>
</dbReference>
<gene>
    <name evidence="1" type="ORF">CTOB1V02_LOCUS9209</name>
</gene>
<dbReference type="InterPro" id="IPR029602">
    <property type="entry name" value="IFT74"/>
</dbReference>
<protein>
    <submittedName>
        <fullName evidence="1">Uncharacterized protein</fullName>
    </submittedName>
</protein>
<dbReference type="EMBL" id="OB663430">
    <property type="protein sequence ID" value="CAD7231362.1"/>
    <property type="molecule type" value="Genomic_DNA"/>
</dbReference>
<reference evidence="1" key="1">
    <citation type="submission" date="2020-11" db="EMBL/GenBank/DDBJ databases">
        <authorList>
            <person name="Tran Van P."/>
        </authorList>
    </citation>
    <scope>NUCLEOTIDE SEQUENCE</scope>
</reference>
<dbReference type="AlphaFoldDB" id="A0A7R8WGR1"/>
<sequence length="386" mass="44527">MADSLIGAMQPAVREQYASLQERNARLLSTFESMQQEVDALGTRKVNLEGELAMSKVKQDAVSLYQALSELEEQHANLLSEETQRGTPAQERERLFAQVKDDNAEIAVMERQSTEIQDALRNMEEEIEQLDMELEESQSERSQKYRELRKREETMDSFMATFDETWSAEQERLEQTEGAVVELLQRISRSLTHFGNLPSTSEFAAMQDDLDFKEGELTKSRTTVDGLGQEKLQLQANLEKIDALEEKVKTELEEIKEKKHKMEEEMAVFRDLDALREQSRSKELILFEDRRELESELNGIRETVQELEQEYKNLQSVLKGSETHLQLQNLERKWAAVEQANFTIRSFVNSKRAEGNFSQLREKVFSLLSEHNKALQELGGRGPPMG</sequence>
<dbReference type="PANTHER" id="PTHR31432:SF0">
    <property type="entry name" value="INTRAFLAGELLAR TRANSPORT PROTEIN 74 HOMOLOG"/>
    <property type="match status" value="1"/>
</dbReference>
<organism evidence="1">
    <name type="scientific">Cyprideis torosa</name>
    <dbReference type="NCBI Taxonomy" id="163714"/>
    <lineage>
        <taxon>Eukaryota</taxon>
        <taxon>Metazoa</taxon>
        <taxon>Ecdysozoa</taxon>
        <taxon>Arthropoda</taxon>
        <taxon>Crustacea</taxon>
        <taxon>Oligostraca</taxon>
        <taxon>Ostracoda</taxon>
        <taxon>Podocopa</taxon>
        <taxon>Podocopida</taxon>
        <taxon>Cytherocopina</taxon>
        <taxon>Cytheroidea</taxon>
        <taxon>Cytherideidae</taxon>
        <taxon>Cyprideis</taxon>
    </lineage>
</organism>
<dbReference type="OrthoDB" id="444379at2759"/>